<dbReference type="Proteomes" id="UP000182060">
    <property type="component" value="Chromosome"/>
</dbReference>
<feature type="region of interest" description="Disordered" evidence="1">
    <location>
        <begin position="32"/>
        <end position="61"/>
    </location>
</feature>
<evidence type="ECO:0000256" key="2">
    <source>
        <dbReference type="SAM" id="SignalP"/>
    </source>
</evidence>
<sequence length="271" mass="28685">MLKKFIFAIFLGSLSLASLAQNDPNLRDLVEQRVDNRSNGGVRQDGASDRTKSVDDTKRDGSVRGITSDGFAICAGEFALCASSTCKPTGKTIAVQEDGGKTSKQYPEAVCKCPVITPEIAQQNGEPLVGIAGLNEGNMKGSCRSPGAGKVWSYFSLNIKTYPQEQPDGKFMILSGPINTKNGGPTTSSGQNCSAKGPAQGSNCWSYICTIDPNRTNGVKTATCRCPYGEGVFGQKAKGDRGYITYAGSTWNDPAAACKMLPVGFPDQLLQ</sequence>
<evidence type="ECO:0000256" key="1">
    <source>
        <dbReference type="SAM" id="MobiDB-lite"/>
    </source>
</evidence>
<feature type="chain" id="PRO_5042216769" description="Conjugal transfer protein TraN" evidence="2">
    <location>
        <begin position="21"/>
        <end position="271"/>
    </location>
</feature>
<dbReference type="EMBL" id="CP015017">
    <property type="protein sequence ID" value="APC01571.1"/>
    <property type="molecule type" value="Genomic_DNA"/>
</dbReference>
<reference evidence="3" key="1">
    <citation type="journal article" date="2017" name="Appl. Environ. Microbiol.">
        <title>Microdiversification of a pelagic Polynucleobacter species is mainly driven by acquisition of genomic islands from a partially interspecific gene pool.</title>
        <authorList>
            <person name="Hoetzinger M."/>
            <person name="Hahn M.W."/>
            <person name="Jezberova J."/>
            <person name="Schmidt J."/>
            <person name="Koll U."/>
        </authorList>
    </citation>
    <scope>NUCLEOTIDE SEQUENCE</scope>
    <source>
        <strain evidence="3">MWH-RechtKol4</strain>
    </source>
</reference>
<keyword evidence="2" id="KW-0732">Signal</keyword>
<organism evidence="3 4">
    <name type="scientific">Polynucleobacter asymbioticus</name>
    <dbReference type="NCBI Taxonomy" id="576611"/>
    <lineage>
        <taxon>Bacteria</taxon>
        <taxon>Pseudomonadati</taxon>
        <taxon>Pseudomonadota</taxon>
        <taxon>Betaproteobacteria</taxon>
        <taxon>Burkholderiales</taxon>
        <taxon>Burkholderiaceae</taxon>
        <taxon>Polynucleobacter</taxon>
    </lineage>
</organism>
<dbReference type="AlphaFoldDB" id="A0AAC9NI27"/>
<feature type="signal peptide" evidence="2">
    <location>
        <begin position="1"/>
        <end position="20"/>
    </location>
</feature>
<dbReference type="RefSeq" id="WP_071539510.1">
    <property type="nucleotide sequence ID" value="NZ_CP015016.1"/>
</dbReference>
<gene>
    <name evidence="3" type="ORF">AOC25_08025</name>
</gene>
<name>A0AAC9NI27_9BURK</name>
<evidence type="ECO:0008006" key="5">
    <source>
        <dbReference type="Google" id="ProtNLM"/>
    </source>
</evidence>
<evidence type="ECO:0000313" key="3">
    <source>
        <dbReference type="EMBL" id="APC01571.1"/>
    </source>
</evidence>
<protein>
    <recommendedName>
        <fullName evidence="5">Conjugal transfer protein TraN</fullName>
    </recommendedName>
</protein>
<evidence type="ECO:0000313" key="4">
    <source>
        <dbReference type="Proteomes" id="UP000182060"/>
    </source>
</evidence>
<accession>A0AAC9NI27</accession>
<proteinExistence type="predicted"/>
<feature type="compositionally biased region" description="Basic and acidic residues" evidence="1">
    <location>
        <begin position="46"/>
        <end position="61"/>
    </location>
</feature>